<organism evidence="19">
    <name type="scientific">Selaginella moellendorffii</name>
    <name type="common">Spikemoss</name>
    <dbReference type="NCBI Taxonomy" id="88036"/>
    <lineage>
        <taxon>Eukaryota</taxon>
        <taxon>Viridiplantae</taxon>
        <taxon>Streptophyta</taxon>
        <taxon>Embryophyta</taxon>
        <taxon>Tracheophyta</taxon>
        <taxon>Lycopodiopsida</taxon>
        <taxon>Selaginellales</taxon>
        <taxon>Selaginellaceae</taxon>
        <taxon>Selaginella</taxon>
    </lineage>
</organism>
<dbReference type="Gene3D" id="3.30.40.10">
    <property type="entry name" value="Zinc/RING finger domain, C3HC4 (zinc finger)"/>
    <property type="match status" value="1"/>
</dbReference>
<feature type="DNA-binding region" description="Homeobox" evidence="11">
    <location>
        <begin position="446"/>
        <end position="505"/>
    </location>
</feature>
<dbReference type="InterPro" id="IPR011011">
    <property type="entry name" value="Znf_FYVE_PHD"/>
</dbReference>
<evidence type="ECO:0000256" key="10">
    <source>
        <dbReference type="ARBA" id="ARBA00023242"/>
    </source>
</evidence>
<keyword evidence="14" id="KW-0175">Coiled coil</keyword>
<dbReference type="InterPro" id="IPR001356">
    <property type="entry name" value="HD"/>
</dbReference>
<proteinExistence type="inferred from homology"/>
<evidence type="ECO:0000256" key="15">
    <source>
        <dbReference type="SAM" id="MobiDB-lite"/>
    </source>
</evidence>
<dbReference type="Gramene" id="EFJ10611">
    <property type="protein sequence ID" value="EFJ10611"/>
    <property type="gene ID" value="SELMODRAFT_447253"/>
</dbReference>
<dbReference type="InParanoid" id="D8SY00"/>
<dbReference type="STRING" id="88036.D8SY00"/>
<dbReference type="eggNOG" id="KOG4299">
    <property type="taxonomic scope" value="Eukaryota"/>
</dbReference>
<evidence type="ECO:0000256" key="13">
    <source>
        <dbReference type="RuleBase" id="RU000682"/>
    </source>
</evidence>
<sequence>MGRRSQKSAIANREGGAAGEEEATHKPRKSKSGRTGSKGGRPRTRDQEEPCSSSRAEAEREARRRRKKMRGTPIGHCVSNADATATAKIMKQVKYYLNSMKLEQSFIDAYANDGWKGQSREKVRPEKELERATAKILGWKLKIRKAVQELDKMCLEGSILDSAFDADGQLDYQEIFCAKCHSHEAEVDNDIILCDGFCNRGFHQKCLNPPLATEDIPPGDEGWMCPICDCKSDCASFLNDHLGTDFDVEMSWEKFFPEAVEGSNTIVADDAVQDLPSEDSDDDDYDPDNKDKEQEKLANGKGAKANEAGEEQDQAGDDDDENDDSSGDDSGGGDDSDSDDGTTDLSGEEPLSAAEEDEDEKEKEGDEEGGGSKKDSDEVSGKRRRRDVDYRKLHDEMFGVEYEWAEAFQSEDEDYGPLKRPRKQRSERKTDRNEQNQDHGENQDGFSDKSKRIPPEAVQRLREAFDRDQLPSRDSKEAIAKELGLSYRKVDVWFKNVRTQALKKAKSDEAENQTLLTQVSQAELKLEDLKRAMEAVRHLEVLKLSSYAQGFYENSVVDVNRGKRLVYMPVAEVVEQGGTNPL</sequence>
<accession>D8SY00</accession>
<dbReference type="InterPro" id="IPR009057">
    <property type="entry name" value="Homeodomain-like_sf"/>
</dbReference>
<keyword evidence="10 11" id="KW-0539">Nucleus</keyword>
<comment type="subcellular location">
    <subcellularLocation>
        <location evidence="1 11 13">Nucleus</location>
    </subcellularLocation>
</comment>
<dbReference type="PROSITE" id="PS50016">
    <property type="entry name" value="ZF_PHD_2"/>
    <property type="match status" value="1"/>
</dbReference>
<evidence type="ECO:0000256" key="9">
    <source>
        <dbReference type="ARBA" id="ARBA00023163"/>
    </source>
</evidence>
<keyword evidence="3" id="KW-0479">Metal-binding</keyword>
<dbReference type="InterPro" id="IPR019787">
    <property type="entry name" value="Znf_PHD-finger"/>
</dbReference>
<dbReference type="InterPro" id="IPR013083">
    <property type="entry name" value="Znf_RING/FYVE/PHD"/>
</dbReference>
<reference evidence="18 19" key="1">
    <citation type="journal article" date="2011" name="Science">
        <title>The Selaginella genome identifies genetic changes associated with the evolution of vascular plants.</title>
        <authorList>
            <person name="Banks J.A."/>
            <person name="Nishiyama T."/>
            <person name="Hasebe M."/>
            <person name="Bowman J.L."/>
            <person name="Gribskov M."/>
            <person name="dePamphilis C."/>
            <person name="Albert V.A."/>
            <person name="Aono N."/>
            <person name="Aoyama T."/>
            <person name="Ambrose B.A."/>
            <person name="Ashton N.W."/>
            <person name="Axtell M.J."/>
            <person name="Barker E."/>
            <person name="Barker M.S."/>
            <person name="Bennetzen J.L."/>
            <person name="Bonawitz N.D."/>
            <person name="Chapple C."/>
            <person name="Cheng C."/>
            <person name="Correa L.G."/>
            <person name="Dacre M."/>
            <person name="DeBarry J."/>
            <person name="Dreyer I."/>
            <person name="Elias M."/>
            <person name="Engstrom E.M."/>
            <person name="Estelle M."/>
            <person name="Feng L."/>
            <person name="Finet C."/>
            <person name="Floyd S.K."/>
            <person name="Frommer W.B."/>
            <person name="Fujita T."/>
            <person name="Gramzow L."/>
            <person name="Gutensohn M."/>
            <person name="Harholt J."/>
            <person name="Hattori M."/>
            <person name="Heyl A."/>
            <person name="Hirai T."/>
            <person name="Hiwatashi Y."/>
            <person name="Ishikawa M."/>
            <person name="Iwata M."/>
            <person name="Karol K.G."/>
            <person name="Koehler B."/>
            <person name="Kolukisaoglu U."/>
            <person name="Kubo M."/>
            <person name="Kurata T."/>
            <person name="Lalonde S."/>
            <person name="Li K."/>
            <person name="Li Y."/>
            <person name="Litt A."/>
            <person name="Lyons E."/>
            <person name="Manning G."/>
            <person name="Maruyama T."/>
            <person name="Michael T.P."/>
            <person name="Mikami K."/>
            <person name="Miyazaki S."/>
            <person name="Morinaga S."/>
            <person name="Murata T."/>
            <person name="Mueller-Roeber B."/>
            <person name="Nelson D.R."/>
            <person name="Obara M."/>
            <person name="Oguri Y."/>
            <person name="Olmstead R.G."/>
            <person name="Onodera N."/>
            <person name="Petersen B.L."/>
            <person name="Pils B."/>
            <person name="Prigge M."/>
            <person name="Rensing S.A."/>
            <person name="Riano-Pachon D.M."/>
            <person name="Roberts A.W."/>
            <person name="Sato Y."/>
            <person name="Scheller H.V."/>
            <person name="Schulz B."/>
            <person name="Schulz C."/>
            <person name="Shakirov E.V."/>
            <person name="Shibagaki N."/>
            <person name="Shinohara N."/>
            <person name="Shippen D.E."/>
            <person name="Soerensen I."/>
            <person name="Sotooka R."/>
            <person name="Sugimoto N."/>
            <person name="Sugita M."/>
            <person name="Sumikawa N."/>
            <person name="Tanurdzic M."/>
            <person name="Theissen G."/>
            <person name="Ulvskov P."/>
            <person name="Wakazuki S."/>
            <person name="Weng J.K."/>
            <person name="Willats W.W."/>
            <person name="Wipf D."/>
            <person name="Wolf P.G."/>
            <person name="Yang L."/>
            <person name="Zimmer A.D."/>
            <person name="Zhu Q."/>
            <person name="Mitros T."/>
            <person name="Hellsten U."/>
            <person name="Loque D."/>
            <person name="Otillar R."/>
            <person name="Salamov A."/>
            <person name="Schmutz J."/>
            <person name="Shapiro H."/>
            <person name="Lindquist E."/>
            <person name="Lucas S."/>
            <person name="Rokhsar D."/>
            <person name="Grigoriev I.V."/>
        </authorList>
    </citation>
    <scope>NUCLEOTIDE SEQUENCE [LARGE SCALE GENOMIC DNA]</scope>
</reference>
<dbReference type="KEGG" id="smo:SELMODRAFT_447253"/>
<keyword evidence="7 11" id="KW-0238">DNA-binding</keyword>
<dbReference type="SUPFAM" id="SSF46689">
    <property type="entry name" value="Homeodomain-like"/>
    <property type="match status" value="1"/>
</dbReference>
<dbReference type="GO" id="GO:0003682">
    <property type="term" value="F:chromatin binding"/>
    <property type="evidence" value="ECO:0000318"/>
    <property type="project" value="GO_Central"/>
</dbReference>
<feature type="compositionally biased region" description="Acidic residues" evidence="15">
    <location>
        <begin position="354"/>
        <end position="369"/>
    </location>
</feature>
<dbReference type="Gene3D" id="1.10.10.60">
    <property type="entry name" value="Homeodomain-like"/>
    <property type="match status" value="1"/>
</dbReference>
<keyword evidence="8 11" id="KW-0371">Homeobox</keyword>
<dbReference type="InterPro" id="IPR001965">
    <property type="entry name" value="Znf_PHD"/>
</dbReference>
<keyword evidence="9" id="KW-0804">Transcription</keyword>
<gene>
    <name evidence="18" type="ORF">SELMODRAFT_447253</name>
</gene>
<feature type="region of interest" description="Disordered" evidence="15">
    <location>
        <begin position="272"/>
        <end position="392"/>
    </location>
</feature>
<evidence type="ECO:0000256" key="6">
    <source>
        <dbReference type="ARBA" id="ARBA00023015"/>
    </source>
</evidence>
<evidence type="ECO:0000259" key="17">
    <source>
        <dbReference type="PROSITE" id="PS50071"/>
    </source>
</evidence>
<dbReference type="CDD" id="cd00086">
    <property type="entry name" value="homeodomain"/>
    <property type="match status" value="1"/>
</dbReference>
<dbReference type="GO" id="GO:0005634">
    <property type="term" value="C:nucleus"/>
    <property type="evidence" value="ECO:0000318"/>
    <property type="project" value="GO_Central"/>
</dbReference>
<evidence type="ECO:0000256" key="2">
    <source>
        <dbReference type="ARBA" id="ARBA00007427"/>
    </source>
</evidence>
<dbReference type="GO" id="GO:0045814">
    <property type="term" value="P:negative regulation of gene expression, epigenetic"/>
    <property type="evidence" value="ECO:0000318"/>
    <property type="project" value="GO_Central"/>
</dbReference>
<evidence type="ECO:0000256" key="14">
    <source>
        <dbReference type="SAM" id="Coils"/>
    </source>
</evidence>
<evidence type="ECO:0000256" key="3">
    <source>
        <dbReference type="ARBA" id="ARBA00022723"/>
    </source>
</evidence>
<keyword evidence="4 12" id="KW-0863">Zinc-finger</keyword>
<protein>
    <submittedName>
        <fullName evidence="18">Uncharacterized protein</fullName>
    </submittedName>
</protein>
<dbReference type="HOGENOM" id="CLU_018465_0_0_1"/>
<dbReference type="PANTHER" id="PTHR12628:SF10">
    <property type="entry name" value="HOMEOBOX DOMAIN-CONTAINING PROTEIN"/>
    <property type="match status" value="1"/>
</dbReference>
<dbReference type="PANTHER" id="PTHR12628">
    <property type="entry name" value="POLYCOMB-LIKE TRANSCRIPTION FACTOR"/>
    <property type="match status" value="1"/>
</dbReference>
<evidence type="ECO:0000259" key="16">
    <source>
        <dbReference type="PROSITE" id="PS50016"/>
    </source>
</evidence>
<evidence type="ECO:0000313" key="18">
    <source>
        <dbReference type="EMBL" id="EFJ10611.1"/>
    </source>
</evidence>
<evidence type="ECO:0000256" key="1">
    <source>
        <dbReference type="ARBA" id="ARBA00004123"/>
    </source>
</evidence>
<dbReference type="GO" id="GO:0008270">
    <property type="term" value="F:zinc ion binding"/>
    <property type="evidence" value="ECO:0007669"/>
    <property type="project" value="UniProtKB-KW"/>
</dbReference>
<dbReference type="AlphaFoldDB" id="D8SY00"/>
<feature type="domain" description="Homeobox" evidence="17">
    <location>
        <begin position="444"/>
        <end position="504"/>
    </location>
</feature>
<dbReference type="Pfam" id="PF00046">
    <property type="entry name" value="Homeodomain"/>
    <property type="match status" value="1"/>
</dbReference>
<feature type="compositionally biased region" description="Acidic residues" evidence="15">
    <location>
        <begin position="308"/>
        <end position="342"/>
    </location>
</feature>
<evidence type="ECO:0000256" key="11">
    <source>
        <dbReference type="PROSITE-ProRule" id="PRU00108"/>
    </source>
</evidence>
<dbReference type="SMART" id="SM00389">
    <property type="entry name" value="HOX"/>
    <property type="match status" value="1"/>
</dbReference>
<keyword evidence="6" id="KW-0805">Transcription regulation</keyword>
<feature type="region of interest" description="Disordered" evidence="15">
    <location>
        <begin position="1"/>
        <end position="75"/>
    </location>
</feature>
<feature type="coiled-coil region" evidence="14">
    <location>
        <begin position="512"/>
        <end position="539"/>
    </location>
</feature>
<feature type="compositionally biased region" description="Acidic residues" evidence="15">
    <location>
        <begin position="276"/>
        <end position="286"/>
    </location>
</feature>
<feature type="compositionally biased region" description="Basic and acidic residues" evidence="15">
    <location>
        <begin position="427"/>
        <end position="457"/>
    </location>
</feature>
<dbReference type="Pfam" id="PF00628">
    <property type="entry name" value="PHD"/>
    <property type="match status" value="1"/>
</dbReference>
<keyword evidence="5" id="KW-0862">Zinc</keyword>
<dbReference type="SUPFAM" id="SSF57903">
    <property type="entry name" value="FYVE/PHD zinc finger"/>
    <property type="match status" value="1"/>
</dbReference>
<feature type="region of interest" description="Disordered" evidence="15">
    <location>
        <begin position="406"/>
        <end position="457"/>
    </location>
</feature>
<dbReference type="InterPro" id="IPR019786">
    <property type="entry name" value="Zinc_finger_PHD-type_CS"/>
</dbReference>
<dbReference type="FunCoup" id="D8SY00">
    <property type="interactions" value="963"/>
</dbReference>
<feature type="compositionally biased region" description="Basic and acidic residues" evidence="15">
    <location>
        <begin position="287"/>
        <end position="298"/>
    </location>
</feature>
<dbReference type="InterPro" id="IPR045876">
    <property type="entry name" value="PRHA-like_PHD-finger"/>
</dbReference>
<dbReference type="EMBL" id="GL377652">
    <property type="protein sequence ID" value="EFJ10611.1"/>
    <property type="molecule type" value="Genomic_DNA"/>
</dbReference>
<keyword evidence="19" id="KW-1185">Reference proteome</keyword>
<dbReference type="GO" id="GO:0003677">
    <property type="term" value="F:DNA binding"/>
    <property type="evidence" value="ECO:0000318"/>
    <property type="project" value="GO_Central"/>
</dbReference>
<name>D8SY00_SELML</name>
<evidence type="ECO:0000313" key="19">
    <source>
        <dbReference type="Proteomes" id="UP000001514"/>
    </source>
</evidence>
<evidence type="ECO:0000256" key="5">
    <source>
        <dbReference type="ARBA" id="ARBA00022833"/>
    </source>
</evidence>
<dbReference type="OrthoDB" id="1903104at2759"/>
<evidence type="ECO:0000256" key="4">
    <source>
        <dbReference type="ARBA" id="ARBA00022771"/>
    </source>
</evidence>
<dbReference type="FunFam" id="3.30.40.10:FF:000650">
    <property type="entry name" value="Homeobox protein HAT3.1"/>
    <property type="match status" value="1"/>
</dbReference>
<dbReference type="PROSITE" id="PS50071">
    <property type="entry name" value="HOMEOBOX_2"/>
    <property type="match status" value="1"/>
</dbReference>
<evidence type="ECO:0000256" key="8">
    <source>
        <dbReference type="ARBA" id="ARBA00023155"/>
    </source>
</evidence>
<comment type="similarity">
    <text evidence="2">Belongs to the PHD-associated homeobox family.</text>
</comment>
<feature type="compositionally biased region" description="Basic and acidic residues" evidence="15">
    <location>
        <begin position="370"/>
        <end position="392"/>
    </location>
</feature>
<evidence type="ECO:0000256" key="12">
    <source>
        <dbReference type="PROSITE-ProRule" id="PRU00146"/>
    </source>
</evidence>
<dbReference type="OMA" id="EDWGPAK"/>
<dbReference type="PROSITE" id="PS01359">
    <property type="entry name" value="ZF_PHD_1"/>
    <property type="match status" value="1"/>
</dbReference>
<dbReference type="SMART" id="SM00249">
    <property type="entry name" value="PHD"/>
    <property type="match status" value="1"/>
</dbReference>
<feature type="domain" description="PHD-type" evidence="16">
    <location>
        <begin position="174"/>
        <end position="231"/>
    </location>
</feature>
<evidence type="ECO:0000256" key="7">
    <source>
        <dbReference type="ARBA" id="ARBA00023125"/>
    </source>
</evidence>
<dbReference type="Proteomes" id="UP000001514">
    <property type="component" value="Unassembled WGS sequence"/>
</dbReference>
<dbReference type="CDD" id="cd15504">
    <property type="entry name" value="PHD_PRHA_like"/>
    <property type="match status" value="1"/>
</dbReference>